<reference evidence="3" key="1">
    <citation type="journal article" date="2013" name="Science">
        <title>The Amborella genome and the evolution of flowering plants.</title>
        <authorList>
            <consortium name="Amborella Genome Project"/>
        </authorList>
    </citation>
    <scope>NUCLEOTIDE SEQUENCE [LARGE SCALE GENOMIC DNA]</scope>
</reference>
<protein>
    <submittedName>
        <fullName evidence="2">Uncharacterized protein</fullName>
    </submittedName>
</protein>
<dbReference type="AlphaFoldDB" id="W1NGD7"/>
<accession>W1NGD7</accession>
<sequence length="123" mass="13333">MTLFWKRELGPGTSEPLSIGMPPPLESGNSELESNGSVNIDSDEGSSRNGISFKSHFEEDGSQENDEKLLENDIDLPENGDNLPGNNSQENGVAHVVNVKSHLTIASNEQLPWFYAAISHLGV</sequence>
<evidence type="ECO:0000313" key="2">
    <source>
        <dbReference type="EMBL" id="ERM94210.1"/>
    </source>
</evidence>
<evidence type="ECO:0000256" key="1">
    <source>
        <dbReference type="SAM" id="MobiDB-lite"/>
    </source>
</evidence>
<dbReference type="Gramene" id="ERM94210">
    <property type="protein sequence ID" value="ERM94210"/>
    <property type="gene ID" value="AMTR_s00010p00198610"/>
</dbReference>
<dbReference type="EMBL" id="KI397513">
    <property type="protein sequence ID" value="ERM94210.1"/>
    <property type="molecule type" value="Genomic_DNA"/>
</dbReference>
<keyword evidence="3" id="KW-1185">Reference proteome</keyword>
<evidence type="ECO:0000313" key="3">
    <source>
        <dbReference type="Proteomes" id="UP000017836"/>
    </source>
</evidence>
<gene>
    <name evidence="2" type="ORF">AMTR_s00010p00198610</name>
</gene>
<feature type="compositionally biased region" description="Basic and acidic residues" evidence="1">
    <location>
        <begin position="55"/>
        <end position="71"/>
    </location>
</feature>
<feature type="region of interest" description="Disordered" evidence="1">
    <location>
        <begin position="1"/>
        <end position="90"/>
    </location>
</feature>
<name>W1NGD7_AMBTC</name>
<dbReference type="Proteomes" id="UP000017836">
    <property type="component" value="Unassembled WGS sequence"/>
</dbReference>
<feature type="compositionally biased region" description="Low complexity" evidence="1">
    <location>
        <begin position="26"/>
        <end position="37"/>
    </location>
</feature>
<dbReference type="HOGENOM" id="CLU_2018281_0_0_1"/>
<organism evidence="2 3">
    <name type="scientific">Amborella trichopoda</name>
    <dbReference type="NCBI Taxonomy" id="13333"/>
    <lineage>
        <taxon>Eukaryota</taxon>
        <taxon>Viridiplantae</taxon>
        <taxon>Streptophyta</taxon>
        <taxon>Embryophyta</taxon>
        <taxon>Tracheophyta</taxon>
        <taxon>Spermatophyta</taxon>
        <taxon>Magnoliopsida</taxon>
        <taxon>Amborellales</taxon>
        <taxon>Amborellaceae</taxon>
        <taxon>Amborella</taxon>
    </lineage>
</organism>
<proteinExistence type="predicted"/>